<dbReference type="SUPFAM" id="SSF53335">
    <property type="entry name" value="S-adenosyl-L-methionine-dependent methyltransferases"/>
    <property type="match status" value="1"/>
</dbReference>
<evidence type="ECO:0000313" key="3">
    <source>
        <dbReference type="Proteomes" id="UP001236369"/>
    </source>
</evidence>
<dbReference type="RefSeq" id="WP_238249176.1">
    <property type="nucleotide sequence ID" value="NZ_BPQX01000028.1"/>
</dbReference>
<proteinExistence type="predicted"/>
<dbReference type="CDD" id="cd00090">
    <property type="entry name" value="HTH_ARSR"/>
    <property type="match status" value="1"/>
</dbReference>
<dbReference type="NCBIfam" id="NF033788">
    <property type="entry name" value="HTH_metalloreg"/>
    <property type="match status" value="1"/>
</dbReference>
<feature type="domain" description="HTH arsR-type" evidence="1">
    <location>
        <begin position="9"/>
        <end position="102"/>
    </location>
</feature>
<gene>
    <name evidence="2" type="ORF">QO016_003632</name>
</gene>
<dbReference type="Pfam" id="PF08241">
    <property type="entry name" value="Methyltransf_11"/>
    <property type="match status" value="1"/>
</dbReference>
<dbReference type="InterPro" id="IPR036390">
    <property type="entry name" value="WH_DNA-bd_sf"/>
</dbReference>
<dbReference type="InterPro" id="IPR001845">
    <property type="entry name" value="HTH_ArsR_DNA-bd_dom"/>
</dbReference>
<sequence>MSSDSRHEAGSVPFPEALAVLRAAAEETRLRILALLAEGELSVSDLTDILGQSQPRISRHLKLLVEAGLVERHREGAWAFFRLAENRAGLADPLLAGLDRSAPPLSEDRARLDAVRAQRADTAQTFFARLAPKWDELRSLHVPEPVVEAAVIEALGTRPIGSLLDLGTGTGRMLGLLAPLAARAVGLDSSHAMLSVARANLERQGLSRVELRQGDIHAPPFARAGFDLVIVHQVLHYLDDPGRALKAAARLVAPGGRLLVVDFAPHDLEFLRTAQAHRRLGFSTEQIAGWLGEAGLPAVAARDLAPTTSGQLTVTLWLAQGKGEGAGLADGAAWPTRPPAGRAVA</sequence>
<dbReference type="SUPFAM" id="SSF46785">
    <property type="entry name" value="Winged helix' DNA-binding domain"/>
    <property type="match status" value="1"/>
</dbReference>
<comment type="caution">
    <text evidence="2">The sequence shown here is derived from an EMBL/GenBank/DDBJ whole genome shotgun (WGS) entry which is preliminary data.</text>
</comment>
<evidence type="ECO:0000259" key="1">
    <source>
        <dbReference type="PROSITE" id="PS50987"/>
    </source>
</evidence>
<dbReference type="SMART" id="SM00418">
    <property type="entry name" value="HTH_ARSR"/>
    <property type="match status" value="1"/>
</dbReference>
<reference evidence="2 3" key="1">
    <citation type="submission" date="2023-07" db="EMBL/GenBank/DDBJ databases">
        <title>Genomic Encyclopedia of Type Strains, Phase IV (KMG-IV): sequencing the most valuable type-strain genomes for metagenomic binning, comparative biology and taxonomic classification.</title>
        <authorList>
            <person name="Goeker M."/>
        </authorList>
    </citation>
    <scope>NUCLEOTIDE SEQUENCE [LARGE SCALE GENOMIC DNA]</scope>
    <source>
        <strain evidence="2 3">DSM 19562</strain>
    </source>
</reference>
<dbReference type="PANTHER" id="PTHR43861">
    <property type="entry name" value="TRANS-ACONITATE 2-METHYLTRANSFERASE-RELATED"/>
    <property type="match status" value="1"/>
</dbReference>
<dbReference type="InterPro" id="IPR036388">
    <property type="entry name" value="WH-like_DNA-bd_sf"/>
</dbReference>
<dbReference type="Gene3D" id="1.10.10.10">
    <property type="entry name" value="Winged helix-like DNA-binding domain superfamily/Winged helix DNA-binding domain"/>
    <property type="match status" value="1"/>
</dbReference>
<organism evidence="2 3">
    <name type="scientific">Methylobacterium persicinum</name>
    <dbReference type="NCBI Taxonomy" id="374426"/>
    <lineage>
        <taxon>Bacteria</taxon>
        <taxon>Pseudomonadati</taxon>
        <taxon>Pseudomonadota</taxon>
        <taxon>Alphaproteobacteria</taxon>
        <taxon>Hyphomicrobiales</taxon>
        <taxon>Methylobacteriaceae</taxon>
        <taxon>Methylobacterium</taxon>
    </lineage>
</organism>
<accession>A0ABU0HP76</accession>
<keyword evidence="3" id="KW-1185">Reference proteome</keyword>
<dbReference type="Pfam" id="PF01022">
    <property type="entry name" value="HTH_5"/>
    <property type="match status" value="1"/>
</dbReference>
<dbReference type="PRINTS" id="PR00778">
    <property type="entry name" value="HTHARSR"/>
</dbReference>
<dbReference type="Proteomes" id="UP001236369">
    <property type="component" value="Unassembled WGS sequence"/>
</dbReference>
<dbReference type="InterPro" id="IPR013216">
    <property type="entry name" value="Methyltransf_11"/>
</dbReference>
<dbReference type="Gene3D" id="3.40.50.150">
    <property type="entry name" value="Vaccinia Virus protein VP39"/>
    <property type="match status" value="1"/>
</dbReference>
<protein>
    <submittedName>
        <fullName evidence="2">ArsR family transcriptional regulator</fullName>
    </submittedName>
</protein>
<dbReference type="CDD" id="cd02440">
    <property type="entry name" value="AdoMet_MTases"/>
    <property type="match status" value="1"/>
</dbReference>
<dbReference type="InterPro" id="IPR029063">
    <property type="entry name" value="SAM-dependent_MTases_sf"/>
</dbReference>
<evidence type="ECO:0000313" key="2">
    <source>
        <dbReference type="EMBL" id="MDQ0444124.1"/>
    </source>
</evidence>
<dbReference type="PROSITE" id="PS50987">
    <property type="entry name" value="HTH_ARSR_2"/>
    <property type="match status" value="1"/>
</dbReference>
<dbReference type="EMBL" id="JAUSVV010000009">
    <property type="protein sequence ID" value="MDQ0444124.1"/>
    <property type="molecule type" value="Genomic_DNA"/>
</dbReference>
<name>A0ABU0HP76_9HYPH</name>
<dbReference type="InterPro" id="IPR011991">
    <property type="entry name" value="ArsR-like_HTH"/>
</dbReference>